<dbReference type="Proteomes" id="UP001226434">
    <property type="component" value="Unassembled WGS sequence"/>
</dbReference>
<evidence type="ECO:0000313" key="1">
    <source>
        <dbReference type="EMBL" id="MDI3320470.1"/>
    </source>
</evidence>
<keyword evidence="2" id="KW-1185">Reference proteome</keyword>
<protein>
    <submittedName>
        <fullName evidence="1">Uncharacterized protein</fullName>
    </submittedName>
</protein>
<organism evidence="1 2">
    <name type="scientific">Pinibacter soli</name>
    <dbReference type="NCBI Taxonomy" id="3044211"/>
    <lineage>
        <taxon>Bacteria</taxon>
        <taxon>Pseudomonadati</taxon>
        <taxon>Bacteroidota</taxon>
        <taxon>Chitinophagia</taxon>
        <taxon>Chitinophagales</taxon>
        <taxon>Chitinophagaceae</taxon>
        <taxon>Pinibacter</taxon>
    </lineage>
</organism>
<accession>A0ABT6RD51</accession>
<sequence length="71" mass="8033">MRASLTLILVVAMVTTLHAIRIYEKHERSKGSLVAPKFSLEREADVANETDSMNIFTNLMTRQRPVAQMSN</sequence>
<dbReference type="EMBL" id="JASBRG010000007">
    <property type="protein sequence ID" value="MDI3320470.1"/>
    <property type="molecule type" value="Genomic_DNA"/>
</dbReference>
<proteinExistence type="predicted"/>
<gene>
    <name evidence="1" type="ORF">QJ048_11835</name>
</gene>
<evidence type="ECO:0000313" key="2">
    <source>
        <dbReference type="Proteomes" id="UP001226434"/>
    </source>
</evidence>
<name>A0ABT6RD51_9BACT</name>
<dbReference type="RefSeq" id="WP_282334567.1">
    <property type="nucleotide sequence ID" value="NZ_JASBRG010000007.1"/>
</dbReference>
<comment type="caution">
    <text evidence="1">The sequence shown here is derived from an EMBL/GenBank/DDBJ whole genome shotgun (WGS) entry which is preliminary data.</text>
</comment>
<reference evidence="1 2" key="1">
    <citation type="submission" date="2023-05" db="EMBL/GenBank/DDBJ databases">
        <title>Genome sequence of Pinibacter sp. MAH-24.</title>
        <authorList>
            <person name="Huq M.A."/>
        </authorList>
    </citation>
    <scope>NUCLEOTIDE SEQUENCE [LARGE SCALE GENOMIC DNA]</scope>
    <source>
        <strain evidence="1 2">MAH-24</strain>
    </source>
</reference>